<evidence type="ECO:0000313" key="1">
    <source>
        <dbReference type="EMBL" id="MFD2892422.1"/>
    </source>
</evidence>
<dbReference type="InterPro" id="IPR036249">
    <property type="entry name" value="Thioredoxin-like_sf"/>
</dbReference>
<dbReference type="Pfam" id="PF14595">
    <property type="entry name" value="Thioredoxin_9"/>
    <property type="match status" value="1"/>
</dbReference>
<gene>
    <name evidence="1" type="ORF">ACFS5J_10405</name>
</gene>
<dbReference type="SUPFAM" id="SSF52833">
    <property type="entry name" value="Thioredoxin-like"/>
    <property type="match status" value="1"/>
</dbReference>
<protein>
    <submittedName>
        <fullName evidence="1">Thioredoxin family protein</fullName>
    </submittedName>
</protein>
<reference evidence="2" key="1">
    <citation type="journal article" date="2019" name="Int. J. Syst. Evol. Microbiol.">
        <title>The Global Catalogue of Microorganisms (GCM) 10K type strain sequencing project: providing services to taxonomists for standard genome sequencing and annotation.</title>
        <authorList>
            <consortium name="The Broad Institute Genomics Platform"/>
            <consortium name="The Broad Institute Genome Sequencing Center for Infectious Disease"/>
            <person name="Wu L."/>
            <person name="Ma J."/>
        </authorList>
    </citation>
    <scope>NUCLEOTIDE SEQUENCE [LARGE SCALE GENOMIC DNA]</scope>
    <source>
        <strain evidence="2">KCTC 22671</strain>
    </source>
</reference>
<dbReference type="Gene3D" id="3.40.30.10">
    <property type="entry name" value="Glutaredoxin"/>
    <property type="match status" value="1"/>
</dbReference>
<organism evidence="1 2">
    <name type="scientific">Flavobacterium chuncheonense</name>
    <dbReference type="NCBI Taxonomy" id="2026653"/>
    <lineage>
        <taxon>Bacteria</taxon>
        <taxon>Pseudomonadati</taxon>
        <taxon>Bacteroidota</taxon>
        <taxon>Flavobacteriia</taxon>
        <taxon>Flavobacteriales</taxon>
        <taxon>Flavobacteriaceae</taxon>
        <taxon>Flavobacterium</taxon>
    </lineage>
</organism>
<dbReference type="EMBL" id="JBHUPC010000013">
    <property type="protein sequence ID" value="MFD2892422.1"/>
    <property type="molecule type" value="Genomic_DNA"/>
</dbReference>
<comment type="caution">
    <text evidence="1">The sequence shown here is derived from an EMBL/GenBank/DDBJ whole genome shotgun (WGS) entry which is preliminary data.</text>
</comment>
<sequence length="202" mass="22782">MEKILAQAFKNSLSYSQYRDLVSTLISEGKSTGNTQSEALLNYSELNETRMNRLEKTIQITDEVKSQLQSLQRNVTWLLLSEGWCGDAAQLVPIIHKMAEVSDKIDLKIVLRDENDALMNEFLTNGARAIPKLIMIDSVTNEVIGDWGPRPEPARKLIADYKATHGVVDEPAKIELQKWYLHDKGITTQNEIATLISEKVLV</sequence>
<name>A0ABW5YNQ8_9FLAO</name>
<dbReference type="RefSeq" id="WP_379812077.1">
    <property type="nucleotide sequence ID" value="NZ_JBHUPC010000013.1"/>
</dbReference>
<evidence type="ECO:0000313" key="2">
    <source>
        <dbReference type="Proteomes" id="UP001597534"/>
    </source>
</evidence>
<accession>A0ABW5YNQ8</accession>
<dbReference type="Proteomes" id="UP001597534">
    <property type="component" value="Unassembled WGS sequence"/>
</dbReference>
<proteinExistence type="predicted"/>
<keyword evidence="2" id="KW-1185">Reference proteome</keyword>